<dbReference type="Gene3D" id="3.30.450.40">
    <property type="match status" value="1"/>
</dbReference>
<dbReference type="SMART" id="SM00065">
    <property type="entry name" value="GAF"/>
    <property type="match status" value="1"/>
</dbReference>
<dbReference type="GO" id="GO:0016301">
    <property type="term" value="F:kinase activity"/>
    <property type="evidence" value="ECO:0007669"/>
    <property type="project" value="UniProtKB-KW"/>
</dbReference>
<evidence type="ECO:0000256" key="7">
    <source>
        <dbReference type="ARBA" id="ARBA00022840"/>
    </source>
</evidence>
<keyword evidence="1" id="KW-0600">Photoreceptor protein</keyword>
<dbReference type="GO" id="GO:0006355">
    <property type="term" value="P:regulation of DNA-templated transcription"/>
    <property type="evidence" value="ECO:0007669"/>
    <property type="project" value="InterPro"/>
</dbReference>
<organism evidence="12 13">
    <name type="scientific">Rhodocytophaga rosea</name>
    <dbReference type="NCBI Taxonomy" id="2704465"/>
    <lineage>
        <taxon>Bacteria</taxon>
        <taxon>Pseudomonadati</taxon>
        <taxon>Bacteroidota</taxon>
        <taxon>Cytophagia</taxon>
        <taxon>Cytophagales</taxon>
        <taxon>Rhodocytophagaceae</taxon>
        <taxon>Rhodocytophaga</taxon>
    </lineage>
</organism>
<accession>A0A6C0GR17</accession>
<dbReference type="InterPro" id="IPR016132">
    <property type="entry name" value="Phyto_chromo_attachment"/>
</dbReference>
<keyword evidence="5" id="KW-0547">Nucleotide-binding</keyword>
<dbReference type="InterPro" id="IPR013515">
    <property type="entry name" value="Phytochrome_cen-reg"/>
</dbReference>
<dbReference type="InterPro" id="IPR035965">
    <property type="entry name" value="PAS-like_dom_sf"/>
</dbReference>
<dbReference type="Pfam" id="PF01590">
    <property type="entry name" value="GAF"/>
    <property type="match status" value="1"/>
</dbReference>
<dbReference type="GO" id="GO:0005524">
    <property type="term" value="F:ATP binding"/>
    <property type="evidence" value="ECO:0007669"/>
    <property type="project" value="UniProtKB-KW"/>
</dbReference>
<dbReference type="SUPFAM" id="SSF55785">
    <property type="entry name" value="PYP-like sensor domain (PAS domain)"/>
    <property type="match status" value="1"/>
</dbReference>
<keyword evidence="2" id="KW-0597">Phosphoprotein</keyword>
<keyword evidence="6" id="KW-0418">Kinase</keyword>
<proteinExistence type="predicted"/>
<keyword evidence="7" id="KW-0067">ATP-binding</keyword>
<dbReference type="GO" id="GO:0000160">
    <property type="term" value="P:phosphorelay signal transduction system"/>
    <property type="evidence" value="ECO:0007669"/>
    <property type="project" value="UniProtKB-KW"/>
</dbReference>
<evidence type="ECO:0000259" key="11">
    <source>
        <dbReference type="PROSITE" id="PS50046"/>
    </source>
</evidence>
<evidence type="ECO:0000256" key="3">
    <source>
        <dbReference type="ARBA" id="ARBA00022606"/>
    </source>
</evidence>
<dbReference type="PANTHER" id="PTHR43065:SF10">
    <property type="entry name" value="PEROXIDE STRESS-ACTIVATED HISTIDINE KINASE MAK3"/>
    <property type="match status" value="1"/>
</dbReference>
<keyword evidence="3" id="KW-0716">Sensory transduction</keyword>
<dbReference type="Gene3D" id="3.30.450.270">
    <property type="match status" value="1"/>
</dbReference>
<dbReference type="Pfam" id="PF00360">
    <property type="entry name" value="PHY"/>
    <property type="match status" value="1"/>
</dbReference>
<dbReference type="InterPro" id="IPR001294">
    <property type="entry name" value="Phytochrome"/>
</dbReference>
<name>A0A6C0GR17_9BACT</name>
<protein>
    <submittedName>
        <fullName evidence="12">GAF domain-containing protein</fullName>
    </submittedName>
</protein>
<dbReference type="Proteomes" id="UP000480178">
    <property type="component" value="Chromosome"/>
</dbReference>
<dbReference type="KEGG" id="rhoz:GXP67_28460"/>
<evidence type="ECO:0000256" key="9">
    <source>
        <dbReference type="ARBA" id="ARBA00023012"/>
    </source>
</evidence>
<evidence type="ECO:0000313" key="13">
    <source>
        <dbReference type="Proteomes" id="UP000480178"/>
    </source>
</evidence>
<keyword evidence="13" id="KW-1185">Reference proteome</keyword>
<evidence type="ECO:0000256" key="8">
    <source>
        <dbReference type="ARBA" id="ARBA00022991"/>
    </source>
</evidence>
<dbReference type="Pfam" id="PF08446">
    <property type="entry name" value="PAS_2"/>
    <property type="match status" value="1"/>
</dbReference>
<gene>
    <name evidence="12" type="ORF">GXP67_28460</name>
</gene>
<dbReference type="EMBL" id="CP048222">
    <property type="protein sequence ID" value="QHT70304.1"/>
    <property type="molecule type" value="Genomic_DNA"/>
</dbReference>
<dbReference type="InterPro" id="IPR003018">
    <property type="entry name" value="GAF"/>
</dbReference>
<keyword evidence="9" id="KW-0902">Two-component regulatory system</keyword>
<dbReference type="InterPro" id="IPR043150">
    <property type="entry name" value="Phytochrome_PHY_sf"/>
</dbReference>
<dbReference type="AlphaFoldDB" id="A0A6C0GR17"/>
<dbReference type="PANTHER" id="PTHR43065">
    <property type="entry name" value="SENSOR HISTIDINE KINASE"/>
    <property type="match status" value="1"/>
</dbReference>
<reference evidence="12 13" key="1">
    <citation type="submission" date="2020-01" db="EMBL/GenBank/DDBJ databases">
        <authorList>
            <person name="Kim M.K."/>
        </authorList>
    </citation>
    <scope>NUCLEOTIDE SEQUENCE [LARGE SCALE GENOMIC DNA]</scope>
    <source>
        <strain evidence="12 13">172606-1</strain>
    </source>
</reference>
<dbReference type="PROSITE" id="PS50046">
    <property type="entry name" value="PHYTOCHROME_2"/>
    <property type="match status" value="1"/>
</dbReference>
<keyword evidence="8" id="KW-0157">Chromophore</keyword>
<evidence type="ECO:0000256" key="10">
    <source>
        <dbReference type="ARBA" id="ARBA00023170"/>
    </source>
</evidence>
<dbReference type="PRINTS" id="PR01033">
    <property type="entry name" value="PHYTOCHROME"/>
</dbReference>
<dbReference type="InterPro" id="IPR013654">
    <property type="entry name" value="PAS_2"/>
</dbReference>
<evidence type="ECO:0000256" key="2">
    <source>
        <dbReference type="ARBA" id="ARBA00022553"/>
    </source>
</evidence>
<sequence length="509" mass="57459">MQVTERKNYDSEFCGSIPLHLVNLIQPHGILLVTDKALQTIVQVSENSQQLLGVPADKILNQPLASYIEQSSIDEIIGKASTWQVKERIPLHLSIITPTGNIDSSATLFLKEAYAMIEIEMQPQEERAGNFLELYQEVKYIMSALKEADNSTELGQIAVTEIKRLSGFDRVMLYQFDKDWNGTVIAEAREADMEPYLHLHFPASDVPKQARDLYLNTPYRLIPDRNFAPSRLIPVLNPVTKAFTDLSECTLRSVPPVHVEYLKNMNVTASMSTPVIIHSQLWGLISCHHKTPKFPLYEIRAAFELISNVIATQIMAGEKEMYLRNKSRADRIHARLLEKMYASKNFLEGFFSKSPNLLDLLEADGIAVMYDGELKTSGKTPASDQIKQIISWLQIQRVEKVFATDTLPRLFAGSAEYASKGSGLLVIPISFRKGNFILGFRPEVIQTVEWGGNPNERIQFDPDGSTYHPRNSFATWQETVKHTSASWTADVLETAENLRTSVLERILSE</sequence>
<dbReference type="GO" id="GO:0009584">
    <property type="term" value="P:detection of visible light"/>
    <property type="evidence" value="ECO:0007669"/>
    <property type="project" value="InterPro"/>
</dbReference>
<dbReference type="Gene3D" id="3.30.450.20">
    <property type="entry name" value="PAS domain"/>
    <property type="match status" value="1"/>
</dbReference>
<dbReference type="SUPFAM" id="SSF55781">
    <property type="entry name" value="GAF domain-like"/>
    <property type="match status" value="2"/>
</dbReference>
<feature type="domain" description="Phytochrome chromophore attachment site" evidence="11">
    <location>
        <begin position="150"/>
        <end position="308"/>
    </location>
</feature>
<keyword evidence="10" id="KW-0675">Receptor</keyword>
<evidence type="ECO:0000256" key="1">
    <source>
        <dbReference type="ARBA" id="ARBA00022543"/>
    </source>
</evidence>
<evidence type="ECO:0000256" key="6">
    <source>
        <dbReference type="ARBA" id="ARBA00022777"/>
    </source>
</evidence>
<evidence type="ECO:0000256" key="5">
    <source>
        <dbReference type="ARBA" id="ARBA00022741"/>
    </source>
</evidence>
<dbReference type="InterPro" id="IPR029016">
    <property type="entry name" value="GAF-like_dom_sf"/>
</dbReference>
<keyword evidence="4" id="KW-0808">Transferase</keyword>
<dbReference type="GO" id="GO:0009881">
    <property type="term" value="F:photoreceptor activity"/>
    <property type="evidence" value="ECO:0007669"/>
    <property type="project" value="UniProtKB-KW"/>
</dbReference>
<evidence type="ECO:0000256" key="4">
    <source>
        <dbReference type="ARBA" id="ARBA00022679"/>
    </source>
</evidence>
<dbReference type="RefSeq" id="WP_162446284.1">
    <property type="nucleotide sequence ID" value="NZ_CP048222.1"/>
</dbReference>
<evidence type="ECO:0000313" key="12">
    <source>
        <dbReference type="EMBL" id="QHT70304.1"/>
    </source>
</evidence>